<proteinExistence type="predicted"/>
<dbReference type="Proteomes" id="UP000663873">
    <property type="component" value="Unassembled WGS sequence"/>
</dbReference>
<organism evidence="2 4">
    <name type="scientific">Rotaria socialis</name>
    <dbReference type="NCBI Taxonomy" id="392032"/>
    <lineage>
        <taxon>Eukaryota</taxon>
        <taxon>Metazoa</taxon>
        <taxon>Spiralia</taxon>
        <taxon>Gnathifera</taxon>
        <taxon>Rotifera</taxon>
        <taxon>Eurotatoria</taxon>
        <taxon>Bdelloidea</taxon>
        <taxon>Philodinida</taxon>
        <taxon>Philodinidae</taxon>
        <taxon>Rotaria</taxon>
    </lineage>
</organism>
<evidence type="ECO:0000256" key="1">
    <source>
        <dbReference type="SAM" id="MobiDB-lite"/>
    </source>
</evidence>
<name>A0A817QT10_9BILA</name>
<dbReference type="AlphaFoldDB" id="A0A817QT10"/>
<feature type="compositionally biased region" description="Polar residues" evidence="1">
    <location>
        <begin position="80"/>
        <end position="89"/>
    </location>
</feature>
<feature type="region of interest" description="Disordered" evidence="1">
    <location>
        <begin position="63"/>
        <end position="89"/>
    </location>
</feature>
<feature type="non-terminal residue" evidence="2">
    <location>
        <position position="1"/>
    </location>
</feature>
<dbReference type="EMBL" id="CAJNXB010002080">
    <property type="protein sequence ID" value="CAF3215319.1"/>
    <property type="molecule type" value="Genomic_DNA"/>
</dbReference>
<comment type="caution">
    <text evidence="2">The sequence shown here is derived from an EMBL/GenBank/DDBJ whole genome shotgun (WGS) entry which is preliminary data.</text>
</comment>
<keyword evidence="5" id="KW-1185">Reference proteome</keyword>
<evidence type="ECO:0000313" key="4">
    <source>
        <dbReference type="Proteomes" id="UP000663825"/>
    </source>
</evidence>
<dbReference type="Proteomes" id="UP000663825">
    <property type="component" value="Unassembled WGS sequence"/>
</dbReference>
<evidence type="ECO:0000313" key="2">
    <source>
        <dbReference type="EMBL" id="CAF3215319.1"/>
    </source>
</evidence>
<feature type="non-terminal residue" evidence="2">
    <location>
        <position position="111"/>
    </location>
</feature>
<reference evidence="2" key="1">
    <citation type="submission" date="2021-02" db="EMBL/GenBank/DDBJ databases">
        <authorList>
            <person name="Nowell W R."/>
        </authorList>
    </citation>
    <scope>NUCLEOTIDE SEQUENCE</scope>
</reference>
<evidence type="ECO:0000313" key="5">
    <source>
        <dbReference type="Proteomes" id="UP000663873"/>
    </source>
</evidence>
<accession>A0A817QT10</accession>
<gene>
    <name evidence="2" type="ORF">TIS948_LOCUS13345</name>
    <name evidence="3" type="ORF">UJA718_LOCUS42820</name>
</gene>
<protein>
    <submittedName>
        <fullName evidence="2">Uncharacterized protein</fullName>
    </submittedName>
</protein>
<dbReference type="EMBL" id="CAJOBP010056673">
    <property type="protein sequence ID" value="CAF4835855.1"/>
    <property type="molecule type" value="Genomic_DNA"/>
</dbReference>
<sequence length="111" mass="12822">TASEAELLNRINTHHARWTYARQLFNALDELVRVSDFLPLYEHLRHSYKVGTIISNSTAHTLRQLLPPPPLQQQQQQQPHSTVQRSSDYMTNMPIILRGQSTIPQDLPIQI</sequence>
<evidence type="ECO:0000313" key="3">
    <source>
        <dbReference type="EMBL" id="CAF4835855.1"/>
    </source>
</evidence>